<dbReference type="InterPro" id="IPR003599">
    <property type="entry name" value="Ig_sub"/>
</dbReference>
<gene>
    <name evidence="5" type="ORF">CYPRO_1743</name>
</gene>
<organism evidence="5 6">
    <name type="scientific">Cyclonatronum proteinivorum</name>
    <dbReference type="NCBI Taxonomy" id="1457365"/>
    <lineage>
        <taxon>Bacteria</taxon>
        <taxon>Pseudomonadati</taxon>
        <taxon>Balneolota</taxon>
        <taxon>Balneolia</taxon>
        <taxon>Balneolales</taxon>
        <taxon>Cyclonatronaceae</taxon>
        <taxon>Cyclonatronum</taxon>
    </lineage>
</organism>
<evidence type="ECO:0000259" key="4">
    <source>
        <dbReference type="PROSITE" id="PS50835"/>
    </source>
</evidence>
<reference evidence="5 6" key="1">
    <citation type="submission" date="2018-03" db="EMBL/GenBank/DDBJ databases">
        <title>Phenotypic and genomic properties of Cyclonatronum proteinivorum gen. nov., sp. nov., a haloalkaliphilic bacteroidete from soda lakes possessing Na+-translocating rhodopsin.</title>
        <authorList>
            <person name="Toshchakov S.V."/>
            <person name="Korzhenkov A."/>
            <person name="Samarov N.I."/>
            <person name="Kublanov I.V."/>
            <person name="Muntyan M.S."/>
            <person name="Sorokin D.Y."/>
        </authorList>
    </citation>
    <scope>NUCLEOTIDE SEQUENCE [LARGE SCALE GENOMIC DNA]</scope>
    <source>
        <strain evidence="5 6">Omega</strain>
    </source>
</reference>
<dbReference type="RefSeq" id="WP_114984232.1">
    <property type="nucleotide sequence ID" value="NZ_CP027806.1"/>
</dbReference>
<dbReference type="InterPro" id="IPR050958">
    <property type="entry name" value="Cell_Adh-Cytoskel_Orgn"/>
</dbReference>
<dbReference type="SUPFAM" id="SSF48726">
    <property type="entry name" value="Immunoglobulin"/>
    <property type="match status" value="1"/>
</dbReference>
<dbReference type="GO" id="GO:0050808">
    <property type="term" value="P:synapse organization"/>
    <property type="evidence" value="ECO:0007669"/>
    <property type="project" value="TreeGrafter"/>
</dbReference>
<dbReference type="InterPro" id="IPR007110">
    <property type="entry name" value="Ig-like_dom"/>
</dbReference>
<dbReference type="InterPro" id="IPR036179">
    <property type="entry name" value="Ig-like_dom_sf"/>
</dbReference>
<protein>
    <submittedName>
        <fullName evidence="5">Immunoglobulin domain-containing protein</fullName>
    </submittedName>
</protein>
<dbReference type="PROSITE" id="PS50835">
    <property type="entry name" value="IG_LIKE"/>
    <property type="match status" value="1"/>
</dbReference>
<dbReference type="PANTHER" id="PTHR45080">
    <property type="entry name" value="CONTACTIN 5"/>
    <property type="match status" value="1"/>
</dbReference>
<evidence type="ECO:0000313" key="5">
    <source>
        <dbReference type="EMBL" id="AXJ00993.1"/>
    </source>
</evidence>
<dbReference type="AlphaFoldDB" id="A0A345UKJ1"/>
<dbReference type="EMBL" id="CP027806">
    <property type="protein sequence ID" value="AXJ00993.1"/>
    <property type="molecule type" value="Genomic_DNA"/>
</dbReference>
<dbReference type="GO" id="GO:0007156">
    <property type="term" value="P:homophilic cell adhesion via plasma membrane adhesion molecules"/>
    <property type="evidence" value="ECO:0007669"/>
    <property type="project" value="TreeGrafter"/>
</dbReference>
<feature type="domain" description="Ig-like" evidence="4">
    <location>
        <begin position="722"/>
        <end position="802"/>
    </location>
</feature>
<evidence type="ECO:0000313" key="6">
    <source>
        <dbReference type="Proteomes" id="UP000254808"/>
    </source>
</evidence>
<dbReference type="Gene3D" id="2.60.40.10">
    <property type="entry name" value="Immunoglobulins"/>
    <property type="match status" value="1"/>
</dbReference>
<feature type="chain" id="PRO_5016616575" evidence="3">
    <location>
        <begin position="22"/>
        <end position="899"/>
    </location>
</feature>
<keyword evidence="1 3" id="KW-0732">Signal</keyword>
<name>A0A345UKJ1_9BACT</name>
<dbReference type="KEGG" id="cprv:CYPRO_1743"/>
<evidence type="ECO:0000256" key="2">
    <source>
        <dbReference type="ARBA" id="ARBA00023157"/>
    </source>
</evidence>
<sequence>MVRYFLFVALFCALCVAPAQGQYVSQSLPHEGAEHSVQPGFWDRIDLGLGARLMCSADGVLQDAQSQEALRQYRELRRLQPEGALTEALHADAALGDTRNFRVRNLTNNTWRTLGFTLRGLSDEIRIWVENGEFAPDKVNEEVIEGLLEVMSNSTPALSIDPERGIIEIGTEVFGNMPNIDGSGILNILITDVIDGWTPGSTRGFVAGFFDPVDLVPDNSNSNAADIIYLNSRPLIYNEGQVNALRVRSVAAHELQHLIHANYGGLHIFQNEGQSEWAELLTGFPGRSPSYLSDPLEIDQELYTWRRNSPEVLIDYQRASLLHSYLFERFGPEATGALTRSSGGRLQAYEALAAAQGLSFEEILRDFHIANFINLPLGADTRFSYGDIRRRANRVTFPTFQYFSGQTEASRSATLFYGGAEYSEFIGVENLNLTISGSDGVHFAVIGFPEDVNLDPEVMFFEPGSYELPGPFERVVLTAVAVTPPETGVPASFLADGMAADLSGEGSGGSVFPLNAPTLSFSYSASWQTLPIVTRTLSYAGQPTAFAELPGDQRQESRRGIRKLAKRFSPELPGRITEVGFTVNGRDSSLVGGGDLRISLHTVVGSTSGPVPGTEIEAVTVPLNQLVRGANSINLSAAAWTTPADGDFFIVFEVLNPASRVEFLLDGGSNNASDSNYFPVRTRLFIEPPSADPADWFRYTNRNNLLASVRISGSYEGPVEAPEITRQPVSGTVVPGGSFTLEVAATGTPEPVYQWFKDGLPLYDETGRMYQIDDMDTADEGIYTVRVSNPGGSVLSSETQVLLRLEDFTLSQNFPNPFRQSTTISFILPEEAVVGLTIHDVQGRLVGTVLSGELLQPGIHEYEWESRWMANGLFFYRIHAEAVNSDERFTKARKMIRLR</sequence>
<dbReference type="Proteomes" id="UP000254808">
    <property type="component" value="Chromosome"/>
</dbReference>
<dbReference type="PANTHER" id="PTHR45080:SF8">
    <property type="entry name" value="IG-LIKE DOMAIN-CONTAINING PROTEIN"/>
    <property type="match status" value="1"/>
</dbReference>
<keyword evidence="6" id="KW-1185">Reference proteome</keyword>
<dbReference type="SMART" id="SM00409">
    <property type="entry name" value="IG"/>
    <property type="match status" value="1"/>
</dbReference>
<accession>A0A345UKJ1</accession>
<dbReference type="Pfam" id="PF13927">
    <property type="entry name" value="Ig_3"/>
    <property type="match status" value="1"/>
</dbReference>
<keyword evidence="2" id="KW-1015">Disulfide bond</keyword>
<feature type="signal peptide" evidence="3">
    <location>
        <begin position="1"/>
        <end position="21"/>
    </location>
</feature>
<dbReference type="InterPro" id="IPR013783">
    <property type="entry name" value="Ig-like_fold"/>
</dbReference>
<proteinExistence type="predicted"/>
<dbReference type="GO" id="GO:0005886">
    <property type="term" value="C:plasma membrane"/>
    <property type="evidence" value="ECO:0007669"/>
    <property type="project" value="TreeGrafter"/>
</dbReference>
<evidence type="ECO:0000256" key="3">
    <source>
        <dbReference type="SAM" id="SignalP"/>
    </source>
</evidence>
<dbReference type="OrthoDB" id="1495777at2"/>
<evidence type="ECO:0000256" key="1">
    <source>
        <dbReference type="ARBA" id="ARBA00022729"/>
    </source>
</evidence>